<sequence length="572" mass="63306">MTSTMTTHAYVNETNPGENSFFRVPNDGIPDGARGIRFMLDYSTDEGKAKNRLFKKYFTIHNNNGKLSVKQVGLLDAEEMESFEVTVIASYRLNGQKHEISHRIVVNVVDVIQNNEIEYLEIGADAGTQLGVVKFAGKDATYTVKNAATNTVSTDFVVGSTGMLEVKQGASLSSQADYALIITTGEGASARSINVNVRVRAQSEVTGNFVAEEDITIFDPSGQIQLVDELVDDASSYQLSVNGAAVTGEDTRISATYGHLLVDADGDWHYVLDNTNTNVEALHGREGEDGHQLTETVTYSFTKGDQVITGSFTITINGRTDITYSAFDDLEAELYQHPFQIRKIASVLRDLSENGKIQTILTTHSPLLLQPDLPDTIKRITKKDSVSEVQIFNGSPSDWHPKKVPGDIYRLLNENVSEMLFADKVVLVEGKSDVAYIRTYWNQKRDAPFPLPIISLNGKQNTKPIKLARAFDIEVFVIFDADKNGNSTPELLSLLNSDVSMVTSNEILVRDTHFAWPKNIEEAIKNEMLDFDPSNINKEPILIAERLINAMQKGNVSTSMEKLLCQLEKFAS</sequence>
<evidence type="ECO:0000313" key="2">
    <source>
        <dbReference type="EMBL" id="EJW21964.1"/>
    </source>
</evidence>
<dbReference type="STRING" id="1220535.IMCC14465_03580"/>
<dbReference type="InterPro" id="IPR034139">
    <property type="entry name" value="TOPRIM_OLD"/>
</dbReference>
<dbReference type="OrthoDB" id="3322489at2"/>
<gene>
    <name evidence="2" type="ORF">IMCC14465_03580</name>
</gene>
<dbReference type="eggNOG" id="COG3593">
    <property type="taxonomic scope" value="Bacteria"/>
</dbReference>
<organism evidence="2 3">
    <name type="scientific">alpha proteobacterium IMCC14465</name>
    <dbReference type="NCBI Taxonomy" id="1220535"/>
    <lineage>
        <taxon>Bacteria</taxon>
        <taxon>Pseudomonadati</taxon>
        <taxon>Pseudomonadota</taxon>
        <taxon>Alphaproteobacteria</taxon>
        <taxon>PS1 clade</taxon>
    </lineage>
</organism>
<dbReference type="Pfam" id="PF20469">
    <property type="entry name" value="OLD-like_TOPRIM"/>
    <property type="match status" value="1"/>
</dbReference>
<dbReference type="PANTHER" id="PTHR43581:SF4">
    <property type="entry name" value="ATP_GTP PHOSPHATASE"/>
    <property type="match status" value="1"/>
</dbReference>
<protein>
    <recommendedName>
        <fullName evidence="1">OLD protein-like TOPRIM domain-containing protein</fullName>
    </recommendedName>
</protein>
<accession>J9E251</accession>
<dbReference type="SUPFAM" id="SSF110455">
    <property type="entry name" value="Toprim domain"/>
    <property type="match status" value="1"/>
</dbReference>
<feature type="domain" description="OLD protein-like TOPRIM" evidence="1">
    <location>
        <begin position="420"/>
        <end position="482"/>
    </location>
</feature>
<dbReference type="AlphaFoldDB" id="J9E251"/>
<dbReference type="InterPro" id="IPR010221">
    <property type="entry name" value="VCBS_dom"/>
</dbReference>
<keyword evidence="3" id="KW-1185">Reference proteome</keyword>
<evidence type="ECO:0000313" key="3">
    <source>
        <dbReference type="Proteomes" id="UP000004836"/>
    </source>
</evidence>
<dbReference type="InterPro" id="IPR051396">
    <property type="entry name" value="Bact_Antivir_Def_Nuclease"/>
</dbReference>
<dbReference type="Proteomes" id="UP000004836">
    <property type="component" value="Unassembled WGS sequence"/>
</dbReference>
<dbReference type="InterPro" id="IPR013783">
    <property type="entry name" value="Ig-like_fold"/>
</dbReference>
<dbReference type="EMBL" id="ALYF01000002">
    <property type="protein sequence ID" value="EJW21964.1"/>
    <property type="molecule type" value="Genomic_DNA"/>
</dbReference>
<name>J9E251_9PROT</name>
<dbReference type="Gene3D" id="2.60.40.10">
    <property type="entry name" value="Immunoglobulins"/>
    <property type="match status" value="1"/>
</dbReference>
<comment type="caution">
    <text evidence="2">The sequence shown here is derived from an EMBL/GenBank/DDBJ whole genome shotgun (WGS) entry which is preliminary data.</text>
</comment>
<dbReference type="Gene3D" id="2.60.40.60">
    <property type="entry name" value="Cadherins"/>
    <property type="match status" value="1"/>
</dbReference>
<dbReference type="PANTHER" id="PTHR43581">
    <property type="entry name" value="ATP/GTP PHOSPHATASE"/>
    <property type="match status" value="1"/>
</dbReference>
<reference evidence="2 3" key="1">
    <citation type="journal article" date="2012" name="J. Bacteriol.">
        <title>Genome Sequence of Strain IMCC14465, Isolated from the East Sea, Belonging to the PS1 Clade of Alphaproteobacteria.</title>
        <authorList>
            <person name="Yang S.J."/>
            <person name="Kang I."/>
            <person name="Cho J.C."/>
        </authorList>
    </citation>
    <scope>NUCLEOTIDE SEQUENCE [LARGE SCALE GENOMIC DNA]</scope>
    <source>
        <strain evidence="2 3">IMCC14465</strain>
    </source>
</reference>
<evidence type="ECO:0000259" key="1">
    <source>
        <dbReference type="Pfam" id="PF20469"/>
    </source>
</evidence>
<dbReference type="NCBIfam" id="TIGR01965">
    <property type="entry name" value="VCBS_repeat"/>
    <property type="match status" value="1"/>
</dbReference>
<proteinExistence type="predicted"/>